<feature type="transmembrane region" description="Helical" evidence="10">
    <location>
        <begin position="400"/>
        <end position="420"/>
    </location>
</feature>
<organism evidence="12 13">
    <name type="scientific">Ancylostoma caninum</name>
    <name type="common">Dog hookworm</name>
    <dbReference type="NCBI Taxonomy" id="29170"/>
    <lineage>
        <taxon>Eukaryota</taxon>
        <taxon>Metazoa</taxon>
        <taxon>Ecdysozoa</taxon>
        <taxon>Nematoda</taxon>
        <taxon>Chromadorea</taxon>
        <taxon>Rhabditida</taxon>
        <taxon>Rhabditina</taxon>
        <taxon>Rhabditomorpha</taxon>
        <taxon>Strongyloidea</taxon>
        <taxon>Ancylostomatidae</taxon>
        <taxon>Ancylostomatinae</taxon>
        <taxon>Ancylostoma</taxon>
    </lineage>
</organism>
<feature type="region of interest" description="Disordered" evidence="9">
    <location>
        <begin position="1"/>
        <end position="100"/>
    </location>
</feature>
<feature type="compositionally biased region" description="Acidic residues" evidence="9">
    <location>
        <begin position="14"/>
        <end position="24"/>
    </location>
</feature>
<comment type="caution">
    <text evidence="12">The sequence shown here is derived from an EMBL/GenBank/DDBJ whole genome shotgun (WGS) entry which is preliminary data.</text>
</comment>
<dbReference type="OrthoDB" id="5816437at2759"/>
<dbReference type="SUPFAM" id="SSF56112">
    <property type="entry name" value="Protein kinase-like (PK-like)"/>
    <property type="match status" value="1"/>
</dbReference>
<feature type="domain" description="Protein kinase" evidence="11">
    <location>
        <begin position="117"/>
        <end position="408"/>
    </location>
</feature>
<dbReference type="PROSITE" id="PS00108">
    <property type="entry name" value="PROTEIN_KINASE_ST"/>
    <property type="match status" value="1"/>
</dbReference>
<feature type="transmembrane region" description="Helical" evidence="10">
    <location>
        <begin position="463"/>
        <end position="483"/>
    </location>
</feature>
<dbReference type="Gene3D" id="1.10.510.10">
    <property type="entry name" value="Transferase(Phosphotransferase) domain 1"/>
    <property type="match status" value="1"/>
</dbReference>
<evidence type="ECO:0000256" key="3">
    <source>
        <dbReference type="ARBA" id="ARBA00022679"/>
    </source>
</evidence>
<dbReference type="PANTHER" id="PTHR48012:SF10">
    <property type="entry name" value="FI20177P1"/>
    <property type="match status" value="1"/>
</dbReference>
<dbReference type="InterPro" id="IPR000719">
    <property type="entry name" value="Prot_kinase_dom"/>
</dbReference>
<evidence type="ECO:0000256" key="1">
    <source>
        <dbReference type="ARBA" id="ARBA00008874"/>
    </source>
</evidence>
<evidence type="ECO:0000256" key="8">
    <source>
        <dbReference type="ARBA" id="ARBA00048679"/>
    </source>
</evidence>
<keyword evidence="10" id="KW-0812">Transmembrane</keyword>
<dbReference type="InterPro" id="IPR011009">
    <property type="entry name" value="Kinase-like_dom_sf"/>
</dbReference>
<evidence type="ECO:0000256" key="9">
    <source>
        <dbReference type="SAM" id="MobiDB-lite"/>
    </source>
</evidence>
<dbReference type="PROSITE" id="PS50011">
    <property type="entry name" value="PROTEIN_KINASE_DOM"/>
    <property type="match status" value="1"/>
</dbReference>
<evidence type="ECO:0000259" key="11">
    <source>
        <dbReference type="PROSITE" id="PS50011"/>
    </source>
</evidence>
<comment type="catalytic activity">
    <reaction evidence="7">
        <text>L-threonyl-[protein] + ATP = O-phospho-L-threonyl-[protein] + ADP + H(+)</text>
        <dbReference type="Rhea" id="RHEA:46608"/>
        <dbReference type="Rhea" id="RHEA-COMP:11060"/>
        <dbReference type="Rhea" id="RHEA-COMP:11605"/>
        <dbReference type="ChEBI" id="CHEBI:15378"/>
        <dbReference type="ChEBI" id="CHEBI:30013"/>
        <dbReference type="ChEBI" id="CHEBI:30616"/>
        <dbReference type="ChEBI" id="CHEBI:61977"/>
        <dbReference type="ChEBI" id="CHEBI:456216"/>
        <dbReference type="EC" id="2.7.11.1"/>
    </reaction>
</comment>
<sequence length="562" mass="62164">MLPARTQLPNAIPEDSEETDDDDVPPMLAPPTNAMRRVSASIPVRKHTPVVQRAPSSFDAGGSRNEDETGMMNLKKRMESCDEEVSVSPPRSRTTSSSTYEFPCPKLSDSLVGNMIKLSVLSEGRSRFGVVSKFINKTTMANYAVVEWNIKDMDEQLRGVAGNQKASLASVFSDAIRHNDGDGIYLKLATIFPGKLDAFSVYGYYLTDDRLLIFRTFLPTGAVADQLKVAPLLECIAKRYFRQLLEALEFLHERNVTHGDIKTSNLLVTLSGDIQVTDISLPHAPKPDKHKRRTLLHCAPEMFKTVDSWEDITPASDIWAAGCVLVAMVTRYAPFQDLFLSLSTQELHEKLLKAHRPGSITRLSYNSRTLIPTSSQDLADIVNATLIEDPAKRPRAAEKPLLFCMKWYGSRVLIFGLLLLKWVAMVFLAALSLGFVAGSVFLAIYIIYTGIGVVCQCQLNEGFIVLIALILLPIIILLTTLCVNNSCEKYKQAQEDGSLEKCRYVYPRPEDDIVLCGFIIIDGQKDVRKSSVRRKLAGDESDPTAATNLPKGAFVRGVAGIA</sequence>
<dbReference type="InterPro" id="IPR050629">
    <property type="entry name" value="STE20/SPS1-PAK"/>
</dbReference>
<dbReference type="GO" id="GO:0004674">
    <property type="term" value="F:protein serine/threonine kinase activity"/>
    <property type="evidence" value="ECO:0007669"/>
    <property type="project" value="UniProtKB-KW"/>
</dbReference>
<dbReference type="STRING" id="29170.A0A368FKU2"/>
<evidence type="ECO:0000256" key="5">
    <source>
        <dbReference type="ARBA" id="ARBA00022777"/>
    </source>
</evidence>
<evidence type="ECO:0000256" key="7">
    <source>
        <dbReference type="ARBA" id="ARBA00047899"/>
    </source>
</evidence>
<dbReference type="Pfam" id="PF00069">
    <property type="entry name" value="Pkinase"/>
    <property type="match status" value="1"/>
</dbReference>
<evidence type="ECO:0000256" key="2">
    <source>
        <dbReference type="ARBA" id="ARBA00022527"/>
    </source>
</evidence>
<accession>A0A368FKU2</accession>
<keyword evidence="10" id="KW-1133">Transmembrane helix</keyword>
<gene>
    <name evidence="12" type="ORF">ANCCAN_21421</name>
</gene>
<evidence type="ECO:0000256" key="4">
    <source>
        <dbReference type="ARBA" id="ARBA00022741"/>
    </source>
</evidence>
<dbReference type="SMART" id="SM00220">
    <property type="entry name" value="S_TKc"/>
    <property type="match status" value="1"/>
</dbReference>
<dbReference type="AlphaFoldDB" id="A0A368FKU2"/>
<reference evidence="12 13" key="1">
    <citation type="submission" date="2014-10" db="EMBL/GenBank/DDBJ databases">
        <title>Draft genome of the hookworm Ancylostoma caninum.</title>
        <authorList>
            <person name="Mitreva M."/>
        </authorList>
    </citation>
    <scope>NUCLEOTIDE SEQUENCE [LARGE SCALE GENOMIC DNA]</scope>
    <source>
        <strain evidence="12 13">Baltimore</strain>
    </source>
</reference>
<evidence type="ECO:0000256" key="10">
    <source>
        <dbReference type="SAM" id="Phobius"/>
    </source>
</evidence>
<proteinExistence type="inferred from homology"/>
<keyword evidence="10" id="KW-0472">Membrane</keyword>
<dbReference type="Proteomes" id="UP000252519">
    <property type="component" value="Unassembled WGS sequence"/>
</dbReference>
<comment type="similarity">
    <text evidence="1">Belongs to the protein kinase superfamily. STE Ser/Thr protein kinase family. STE20 subfamily.</text>
</comment>
<dbReference type="PANTHER" id="PTHR48012">
    <property type="entry name" value="STERILE20-LIKE KINASE, ISOFORM B-RELATED"/>
    <property type="match status" value="1"/>
</dbReference>
<name>A0A368FKU2_ANCCA</name>
<dbReference type="EMBL" id="JOJR01001032">
    <property type="protein sequence ID" value="RCN32763.1"/>
    <property type="molecule type" value="Genomic_DNA"/>
</dbReference>
<keyword evidence="2" id="KW-0723">Serine/threonine-protein kinase</keyword>
<evidence type="ECO:0000256" key="6">
    <source>
        <dbReference type="ARBA" id="ARBA00022840"/>
    </source>
</evidence>
<dbReference type="InterPro" id="IPR008271">
    <property type="entry name" value="Ser/Thr_kinase_AS"/>
</dbReference>
<keyword evidence="5" id="KW-0418">Kinase</keyword>
<protein>
    <recommendedName>
        <fullName evidence="11">Protein kinase domain-containing protein</fullName>
    </recommendedName>
</protein>
<keyword evidence="3" id="KW-0808">Transferase</keyword>
<evidence type="ECO:0000313" key="13">
    <source>
        <dbReference type="Proteomes" id="UP000252519"/>
    </source>
</evidence>
<feature type="transmembrane region" description="Helical" evidence="10">
    <location>
        <begin position="427"/>
        <end position="451"/>
    </location>
</feature>
<comment type="catalytic activity">
    <reaction evidence="8">
        <text>L-seryl-[protein] + ATP = O-phospho-L-seryl-[protein] + ADP + H(+)</text>
        <dbReference type="Rhea" id="RHEA:17989"/>
        <dbReference type="Rhea" id="RHEA-COMP:9863"/>
        <dbReference type="Rhea" id="RHEA-COMP:11604"/>
        <dbReference type="ChEBI" id="CHEBI:15378"/>
        <dbReference type="ChEBI" id="CHEBI:29999"/>
        <dbReference type="ChEBI" id="CHEBI:30616"/>
        <dbReference type="ChEBI" id="CHEBI:83421"/>
        <dbReference type="ChEBI" id="CHEBI:456216"/>
        <dbReference type="EC" id="2.7.11.1"/>
    </reaction>
</comment>
<dbReference type="GO" id="GO:0005524">
    <property type="term" value="F:ATP binding"/>
    <property type="evidence" value="ECO:0007669"/>
    <property type="project" value="UniProtKB-KW"/>
</dbReference>
<evidence type="ECO:0000313" key="12">
    <source>
        <dbReference type="EMBL" id="RCN32763.1"/>
    </source>
</evidence>
<feature type="compositionally biased region" description="Low complexity" evidence="9">
    <location>
        <begin position="86"/>
        <end position="98"/>
    </location>
</feature>
<dbReference type="GO" id="GO:0005737">
    <property type="term" value="C:cytoplasm"/>
    <property type="evidence" value="ECO:0007669"/>
    <property type="project" value="TreeGrafter"/>
</dbReference>
<keyword evidence="4" id="KW-0547">Nucleotide-binding</keyword>
<keyword evidence="13" id="KW-1185">Reference proteome</keyword>
<keyword evidence="6" id="KW-0067">ATP-binding</keyword>